<dbReference type="Pfam" id="PF08713">
    <property type="entry name" value="DNA_alkylation"/>
    <property type="match status" value="1"/>
</dbReference>
<name>A0A1I5S3M8_9GAMM</name>
<dbReference type="PANTHER" id="PTHR34070:SF1">
    <property type="entry name" value="DNA ALKYLATION REPAIR PROTEIN"/>
    <property type="match status" value="1"/>
</dbReference>
<dbReference type="RefSeq" id="WP_074927331.1">
    <property type="nucleotide sequence ID" value="NZ_FOWR01000020.1"/>
</dbReference>
<dbReference type="InterPro" id="IPR014825">
    <property type="entry name" value="DNA_alkylation"/>
</dbReference>
<reference evidence="1 2" key="1">
    <citation type="submission" date="2016-10" db="EMBL/GenBank/DDBJ databases">
        <authorList>
            <person name="de Groot N.N."/>
        </authorList>
    </citation>
    <scope>NUCLEOTIDE SEQUENCE [LARGE SCALE GENOMIC DNA]</scope>
    <source>
        <strain evidence="1 2">DSM 15893</strain>
    </source>
</reference>
<proteinExistence type="predicted"/>
<dbReference type="STRING" id="1121869.SAMN03084138_02758"/>
<dbReference type="EMBL" id="FOWR01000020">
    <property type="protein sequence ID" value="SFP65362.1"/>
    <property type="molecule type" value="Genomic_DNA"/>
</dbReference>
<dbReference type="CDD" id="cd06561">
    <property type="entry name" value="AlkD_like"/>
    <property type="match status" value="1"/>
</dbReference>
<organism evidence="1 2">
    <name type="scientific">Enterovibrio norvegicus DSM 15893</name>
    <dbReference type="NCBI Taxonomy" id="1121869"/>
    <lineage>
        <taxon>Bacteria</taxon>
        <taxon>Pseudomonadati</taxon>
        <taxon>Pseudomonadota</taxon>
        <taxon>Gammaproteobacteria</taxon>
        <taxon>Vibrionales</taxon>
        <taxon>Vibrionaceae</taxon>
        <taxon>Enterovibrio</taxon>
    </lineage>
</organism>
<accession>A0A1I5S3M8</accession>
<protein>
    <submittedName>
        <fullName evidence="1">3-methyladenine DNA glycosylase AlkD</fullName>
    </submittedName>
</protein>
<dbReference type="SUPFAM" id="SSF48371">
    <property type="entry name" value="ARM repeat"/>
    <property type="match status" value="1"/>
</dbReference>
<dbReference type="InterPro" id="IPR016024">
    <property type="entry name" value="ARM-type_fold"/>
</dbReference>
<evidence type="ECO:0000313" key="2">
    <source>
        <dbReference type="Proteomes" id="UP000182692"/>
    </source>
</evidence>
<dbReference type="OrthoDB" id="9775346at2"/>
<dbReference type="Gene3D" id="1.25.10.90">
    <property type="match status" value="1"/>
</dbReference>
<sequence length="233" mass="26902">MNNASTIIEAIKALGDEELAQNAQRFFKSGPGEYGEGDRFIGVRVPTLRTCVKAHINASLETIRTLLESEWHEIRLLAVILLSEQFKKAKGYDRTAIYNFYLSHTHRINNWDLVDSSAHHIVGGYLADKDRAVLYTLSDSESIWERRIAMMATFTFIRLNEFEDTYALAEKYLTDKEDLIHKVSGWMLRDVGKRDVEGLRAFLTTHIAVIPRTMLRYAIEKFDSEERKHFLSL</sequence>
<dbReference type="AlphaFoldDB" id="A0A1I5S3M8"/>
<dbReference type="GeneID" id="35870649"/>
<gene>
    <name evidence="1" type="ORF">SAMN03084138_02758</name>
</gene>
<dbReference type="PANTHER" id="PTHR34070">
    <property type="entry name" value="ARMADILLO-TYPE FOLD"/>
    <property type="match status" value="1"/>
</dbReference>
<dbReference type="Proteomes" id="UP000182692">
    <property type="component" value="Unassembled WGS sequence"/>
</dbReference>
<evidence type="ECO:0000313" key="1">
    <source>
        <dbReference type="EMBL" id="SFP65362.1"/>
    </source>
</evidence>